<dbReference type="HOGENOM" id="CLU_670546_0_0_5"/>
<dbReference type="Proteomes" id="UP000004386">
    <property type="component" value="Unassembled WGS sequence"/>
</dbReference>
<dbReference type="GeneID" id="57307726"/>
<sequence>MAEQRKYSPNYNWALPLPQGNQIVEIKQIGDTISDIDASFKTFVDAYNAHKHKFRDIEELPTTLEGYGITDAMTTEQVGSAISDSGNTLSQSFAQALSSLSDTITKALGLRVRVDEAQEFSLAQKKRARDNIEAVGVVDKGAAGGVAPLGTDGKVASTYLPALTTTATVGAAMAGANGKETPADGDFFGGVLAGSSTMFKTTWGNIKAAFRVLFYTKDEVGAIVAGNMAGRAYPRRTDGTPINFAWHDPGGQPTYMWGGTDGVNMYVYAIAGLRVSYADSAWNSERLQGWDVQGFLNKMEERSAAWARQEAGYRARKCGSWDQWNFTFHDQRMQNQTGENIYYTAKMTGTYADTVMLQISPDNGTYWTVATTIEGSTNKTEFSAGCLPPGWWMRLIRGSGSYNASVILVW</sequence>
<protein>
    <submittedName>
        <fullName evidence="1">Uncharacterized protein</fullName>
    </submittedName>
</protein>
<evidence type="ECO:0000313" key="2">
    <source>
        <dbReference type="Proteomes" id="UP000004386"/>
    </source>
</evidence>
<gene>
    <name evidence="1" type="ORF">OINT_1001756</name>
</gene>
<name>C4WG23_9HYPH</name>
<dbReference type="RefSeq" id="WP_006467414.1">
    <property type="nucleotide sequence ID" value="NZ_ACQA01000001.1"/>
</dbReference>
<evidence type="ECO:0000313" key="1">
    <source>
        <dbReference type="EMBL" id="EEQ96330.1"/>
    </source>
</evidence>
<proteinExistence type="predicted"/>
<organism evidence="1 2">
    <name type="scientific">Brucella intermedia LMG 3301</name>
    <dbReference type="NCBI Taxonomy" id="641118"/>
    <lineage>
        <taxon>Bacteria</taxon>
        <taxon>Pseudomonadati</taxon>
        <taxon>Pseudomonadota</taxon>
        <taxon>Alphaproteobacteria</taxon>
        <taxon>Hyphomicrobiales</taxon>
        <taxon>Brucellaceae</taxon>
        <taxon>Brucella/Ochrobactrum group</taxon>
        <taxon>Brucella</taxon>
    </lineage>
</organism>
<comment type="caution">
    <text evidence="1">The sequence shown here is derived from an EMBL/GenBank/DDBJ whole genome shotgun (WGS) entry which is preliminary data.</text>
</comment>
<dbReference type="EMBL" id="ACQA01000001">
    <property type="protein sequence ID" value="EEQ96330.1"/>
    <property type="molecule type" value="Genomic_DNA"/>
</dbReference>
<dbReference type="AlphaFoldDB" id="C4WG23"/>
<reference evidence="1 2" key="1">
    <citation type="submission" date="2009-05" db="EMBL/GenBank/DDBJ databases">
        <authorList>
            <person name="Setubal J.C."/>
            <person name="Boyle S."/>
            <person name="Crasta O.R."/>
            <person name="Gillespie J.J."/>
            <person name="Kenyon R.W."/>
            <person name="Lu J."/>
            <person name="Mane S."/>
            <person name="Nagrani S."/>
            <person name="Shallom J.M."/>
            <person name="Shallom S."/>
            <person name="Shukla M."/>
            <person name="Snyder E.E."/>
            <person name="Sobral B.W."/>
            <person name="Wattam A.R."/>
            <person name="Will R."/>
            <person name="Williams K."/>
            <person name="Yoo H."/>
            <person name="Munk C."/>
            <person name="Tapia R."/>
            <person name="Green L."/>
            <person name="Rogers Y."/>
            <person name="Detter J.C."/>
            <person name="Bruce D."/>
            <person name="Brettin T.S."/>
            <person name="Tsolis R."/>
        </authorList>
    </citation>
    <scope>NUCLEOTIDE SEQUENCE [LARGE SCALE GENOMIC DNA]</scope>
    <source>
        <strain evidence="1 2">LMG 3301</strain>
    </source>
</reference>
<accession>C4WG23</accession>